<reference evidence="11 12" key="1">
    <citation type="submission" date="2023-10" db="EMBL/GenBank/DDBJ databases">
        <title>Chromosome-scale genome assembly provides insights into flower coloration mechanisms of Canna indica.</title>
        <authorList>
            <person name="Li C."/>
        </authorList>
    </citation>
    <scope>NUCLEOTIDE SEQUENCE [LARGE SCALE GENOMIC DNA]</scope>
    <source>
        <tissue evidence="11">Flower</tissue>
    </source>
</reference>
<keyword evidence="12" id="KW-1185">Reference proteome</keyword>
<evidence type="ECO:0000256" key="5">
    <source>
        <dbReference type="ARBA" id="ARBA00022989"/>
    </source>
</evidence>
<gene>
    <name evidence="8" type="primary">MLO</name>
    <name evidence="11" type="ORF">Cni_G09612</name>
</gene>
<dbReference type="GO" id="GO:0016020">
    <property type="term" value="C:membrane"/>
    <property type="evidence" value="ECO:0007669"/>
    <property type="project" value="UniProtKB-SubCell"/>
</dbReference>
<feature type="transmembrane region" description="Helical" evidence="10">
    <location>
        <begin position="275"/>
        <end position="294"/>
    </location>
</feature>
<evidence type="ECO:0000313" key="11">
    <source>
        <dbReference type="EMBL" id="WOL00899.1"/>
    </source>
</evidence>
<sequence>MGEITLEYTPTWIVTVVCSVLVLISILFERGLHRLGEALSKRNKNTLVDALQKIKEELMLLGFISLLLVVVQVPIQKICVDKNVMYHLQPCSTHGQEEVESSSAGAHFSDGISGGNRRILGGDRRLLSGGEEGFSHCMNEGKVPLLSYEAIHELHIFIFALAVTHVAFCLITVLLAGVQMRKWESWEEEIKKHDGNASQQVNPVEQFEFMRKRFEGFGADSFILSWLKSFFKQLYGSITNADYTTMRRGFIMTHCRGNPQFDFYQYMRRVVESDFRQVVGISWYLWIFVMIYLLLNIQDWHLYFWISFVPLILLLAIGTKLEHVISQLAKEVAKRHSAIEGDLVVNPSDNLFWFNNPRTVLYLIQFILFQNAYEIAILFWIFITYGFHSCIMDKLGFILTRLIISMTIQILCSYSTLPLYAIVTQMGSSFNKAIFDDDVRAGLVDWAKTVRKKNKKHRRSMHGTRSDESISTHSQNIDEFNSRRGNRTDDQV</sequence>
<evidence type="ECO:0000256" key="10">
    <source>
        <dbReference type="SAM" id="Phobius"/>
    </source>
</evidence>
<dbReference type="Proteomes" id="UP001327560">
    <property type="component" value="Chromosome 3"/>
</dbReference>
<evidence type="ECO:0000256" key="6">
    <source>
        <dbReference type="ARBA" id="ARBA00023136"/>
    </source>
</evidence>
<dbReference type="Pfam" id="PF03094">
    <property type="entry name" value="Mlo"/>
    <property type="match status" value="1"/>
</dbReference>
<feature type="transmembrane region" description="Helical" evidence="10">
    <location>
        <begin position="154"/>
        <end position="176"/>
    </location>
</feature>
<keyword evidence="7 8" id="KW-0568">Pathogenesis-related protein</keyword>
<comment type="subcellular location">
    <subcellularLocation>
        <location evidence="1 8">Membrane</location>
        <topology evidence="1 8">Multi-pass membrane protein</topology>
    </subcellularLocation>
</comment>
<evidence type="ECO:0000313" key="12">
    <source>
        <dbReference type="Proteomes" id="UP001327560"/>
    </source>
</evidence>
<evidence type="ECO:0000256" key="4">
    <source>
        <dbReference type="ARBA" id="ARBA00022821"/>
    </source>
</evidence>
<evidence type="ECO:0000256" key="7">
    <source>
        <dbReference type="ARBA" id="ARBA00023265"/>
    </source>
</evidence>
<comment type="function">
    <text evidence="8">May be involved in modulation of pathogen defense and leaf cell death.</text>
</comment>
<feature type="region of interest" description="Disordered" evidence="9">
    <location>
        <begin position="454"/>
        <end position="492"/>
    </location>
</feature>
<dbReference type="GO" id="GO:0006952">
    <property type="term" value="P:defense response"/>
    <property type="evidence" value="ECO:0007669"/>
    <property type="project" value="UniProtKB-KW"/>
</dbReference>
<keyword evidence="3 8" id="KW-0812">Transmembrane</keyword>
<evidence type="ECO:0000256" key="2">
    <source>
        <dbReference type="ARBA" id="ARBA00006574"/>
    </source>
</evidence>
<comment type="domain">
    <text evidence="8">The C-terminus contains a calmodulin-binding domain, which binds calmodulin in a calcium-dependent fashion.</text>
</comment>
<organism evidence="11 12">
    <name type="scientific">Canna indica</name>
    <name type="common">Indian-shot</name>
    <dbReference type="NCBI Taxonomy" id="4628"/>
    <lineage>
        <taxon>Eukaryota</taxon>
        <taxon>Viridiplantae</taxon>
        <taxon>Streptophyta</taxon>
        <taxon>Embryophyta</taxon>
        <taxon>Tracheophyta</taxon>
        <taxon>Spermatophyta</taxon>
        <taxon>Magnoliopsida</taxon>
        <taxon>Liliopsida</taxon>
        <taxon>Zingiberales</taxon>
        <taxon>Cannaceae</taxon>
        <taxon>Canna</taxon>
    </lineage>
</organism>
<feature type="transmembrane region" description="Helical" evidence="10">
    <location>
        <begin position="12"/>
        <end position="32"/>
    </location>
</feature>
<dbReference type="EMBL" id="CP136892">
    <property type="protein sequence ID" value="WOL00899.1"/>
    <property type="molecule type" value="Genomic_DNA"/>
</dbReference>
<feature type="compositionally biased region" description="Basic and acidic residues" evidence="9">
    <location>
        <begin position="480"/>
        <end position="492"/>
    </location>
</feature>
<dbReference type="InterPro" id="IPR004326">
    <property type="entry name" value="Mlo"/>
</dbReference>
<protein>
    <recommendedName>
        <fullName evidence="8">MLO-like protein</fullName>
    </recommendedName>
</protein>
<evidence type="ECO:0000256" key="8">
    <source>
        <dbReference type="RuleBase" id="RU280816"/>
    </source>
</evidence>
<dbReference type="PANTHER" id="PTHR31942">
    <property type="entry name" value="MLO-LIKE PROTEIN 1"/>
    <property type="match status" value="1"/>
</dbReference>
<feature type="transmembrane region" description="Helical" evidence="10">
    <location>
        <begin position="360"/>
        <end position="383"/>
    </location>
</feature>
<comment type="similarity">
    <text evidence="2 8">Belongs to the MLO family.</text>
</comment>
<proteinExistence type="inferred from homology"/>
<keyword evidence="8" id="KW-0112">Calmodulin-binding</keyword>
<evidence type="ECO:0000256" key="1">
    <source>
        <dbReference type="ARBA" id="ARBA00004141"/>
    </source>
</evidence>
<feature type="transmembrane region" description="Helical" evidence="10">
    <location>
        <begin position="403"/>
        <end position="423"/>
    </location>
</feature>
<feature type="transmembrane region" description="Helical" evidence="10">
    <location>
        <begin position="58"/>
        <end position="75"/>
    </location>
</feature>
<evidence type="ECO:0000256" key="3">
    <source>
        <dbReference type="ARBA" id="ARBA00022692"/>
    </source>
</evidence>
<keyword evidence="6 8" id="KW-0472">Membrane</keyword>
<dbReference type="PANTHER" id="PTHR31942:SF122">
    <property type="entry name" value="MLO-LIKE PROTEIN"/>
    <property type="match status" value="1"/>
</dbReference>
<accession>A0AAQ3Q7V6</accession>
<dbReference type="GO" id="GO:0005516">
    <property type="term" value="F:calmodulin binding"/>
    <property type="evidence" value="ECO:0007669"/>
    <property type="project" value="UniProtKB-KW"/>
</dbReference>
<feature type="transmembrane region" description="Helical" evidence="10">
    <location>
        <begin position="300"/>
        <end position="318"/>
    </location>
</feature>
<evidence type="ECO:0000256" key="9">
    <source>
        <dbReference type="SAM" id="MobiDB-lite"/>
    </source>
</evidence>
<keyword evidence="4 8" id="KW-0611">Plant defense</keyword>
<dbReference type="AlphaFoldDB" id="A0AAQ3Q7V6"/>
<name>A0AAQ3Q7V6_9LILI</name>
<keyword evidence="5 8" id="KW-1133">Transmembrane helix</keyword>